<keyword evidence="2" id="KW-1185">Reference proteome</keyword>
<protein>
    <submittedName>
        <fullName evidence="1">Uncharacterized protein</fullName>
    </submittedName>
</protein>
<dbReference type="EMBL" id="MH370379">
    <property type="protein sequence ID" value="AXC41889.1"/>
    <property type="molecule type" value="Genomic_DNA"/>
</dbReference>
<dbReference type="KEGG" id="vg:54996464"/>
<evidence type="ECO:0000313" key="2">
    <source>
        <dbReference type="Proteomes" id="UP000252310"/>
    </source>
</evidence>
<proteinExistence type="predicted"/>
<organism evidence="1 2">
    <name type="scientific">Salmonella phage S132</name>
    <dbReference type="NCBI Taxonomy" id="2231355"/>
    <lineage>
        <taxon>Viruses</taxon>
        <taxon>Duplodnaviria</taxon>
        <taxon>Heunggongvirae</taxon>
        <taxon>Uroviricota</taxon>
        <taxon>Caudoviricetes</taxon>
        <taxon>Demerecviridae</taxon>
        <taxon>Markadamsvirinae</taxon>
        <taxon>Epseptimavirus</taxon>
        <taxon>Epseptimavirus S132</taxon>
    </lineage>
</organism>
<dbReference type="Proteomes" id="UP000252310">
    <property type="component" value="Segment"/>
</dbReference>
<dbReference type="RefSeq" id="YP_009805698.1">
    <property type="nucleotide sequence ID" value="NC_048010.1"/>
</dbReference>
<reference evidence="2" key="1">
    <citation type="submission" date="2018-05" db="EMBL/GenBank/DDBJ databases">
        <title>Host range determinants of Salmonella infecting bacteriophages.</title>
        <authorList>
            <person name="Gencay Y.E."/>
        </authorList>
    </citation>
    <scope>NUCLEOTIDE SEQUENCE [LARGE SCALE GENOMIC DNA]</scope>
</reference>
<evidence type="ECO:0000313" key="1">
    <source>
        <dbReference type="EMBL" id="AXC41889.1"/>
    </source>
</evidence>
<name>A0A2Z5HNI8_9CAUD</name>
<accession>A0A2Z5HNI8</accession>
<dbReference type="GeneID" id="54996464"/>
<sequence length="99" mass="11953">MEKPIIPTITKYCNFESLGWAGFIDVEGIRSISPAFEEDNRLFIIISYENGEPVKLYAKTLENANDLAKHIFNHMDEFKDKWNRYQYEHHMYWLTKKRY</sequence>